<sequence>MYICFLVNSFSLGSFKREENVESQDMITENLLATTPTVPTPKTVLQEISSPEREKWEEEIEEELVQTKDMGFYEILPLPWNTNVLGGGWVFVKNPGMGSAPVCFKARYVA</sequence>
<keyword evidence="2" id="KW-1185">Reference proteome</keyword>
<evidence type="ECO:0008006" key="3">
    <source>
        <dbReference type="Google" id="ProtNLM"/>
    </source>
</evidence>
<reference evidence="1" key="1">
    <citation type="submission" date="2021-03" db="EMBL/GenBank/DDBJ databases">
        <title>Draft genome sequence of rust myrtle Austropuccinia psidii MF-1, a brazilian biotype.</title>
        <authorList>
            <person name="Quecine M.C."/>
            <person name="Pachon D.M.R."/>
            <person name="Bonatelli M.L."/>
            <person name="Correr F.H."/>
            <person name="Franceschini L.M."/>
            <person name="Leite T.F."/>
            <person name="Margarido G.R.A."/>
            <person name="Almeida C.A."/>
            <person name="Ferrarezi J.A."/>
            <person name="Labate C.A."/>
        </authorList>
    </citation>
    <scope>NUCLEOTIDE SEQUENCE</scope>
    <source>
        <strain evidence="1">MF-1</strain>
    </source>
</reference>
<organism evidence="1 2">
    <name type="scientific">Austropuccinia psidii MF-1</name>
    <dbReference type="NCBI Taxonomy" id="1389203"/>
    <lineage>
        <taxon>Eukaryota</taxon>
        <taxon>Fungi</taxon>
        <taxon>Dikarya</taxon>
        <taxon>Basidiomycota</taxon>
        <taxon>Pucciniomycotina</taxon>
        <taxon>Pucciniomycetes</taxon>
        <taxon>Pucciniales</taxon>
        <taxon>Sphaerophragmiaceae</taxon>
        <taxon>Austropuccinia</taxon>
    </lineage>
</organism>
<accession>A0A9Q3HYZ4</accession>
<gene>
    <name evidence="1" type="ORF">O181_059789</name>
</gene>
<dbReference type="AlphaFoldDB" id="A0A9Q3HYZ4"/>
<proteinExistence type="predicted"/>
<comment type="caution">
    <text evidence="1">The sequence shown here is derived from an EMBL/GenBank/DDBJ whole genome shotgun (WGS) entry which is preliminary data.</text>
</comment>
<protein>
    <recommendedName>
        <fullName evidence="3">Reverse transcriptase Ty1/copia-type domain-containing protein</fullName>
    </recommendedName>
</protein>
<dbReference type="EMBL" id="AVOT02027820">
    <property type="protein sequence ID" value="MBW0520074.1"/>
    <property type="molecule type" value="Genomic_DNA"/>
</dbReference>
<evidence type="ECO:0000313" key="1">
    <source>
        <dbReference type="EMBL" id="MBW0520074.1"/>
    </source>
</evidence>
<dbReference type="Proteomes" id="UP000765509">
    <property type="component" value="Unassembled WGS sequence"/>
</dbReference>
<evidence type="ECO:0000313" key="2">
    <source>
        <dbReference type="Proteomes" id="UP000765509"/>
    </source>
</evidence>
<name>A0A9Q3HYZ4_9BASI</name>